<sequence>METDQGHKIKKIVTSKIKKAERDLRQLDLQKVAATYHTENSIPRLRNNIVPISTQDTVHAKEPETRPCQRGYSQIHHLKCGHFVRISTPGFCGKNCKEAKDEETNAGIHCLLCFRQDCNLDANKENARWYDLLMPSFTNLKVEEKEALEAAALERKSEPAYLGITGWIVLPRVPYEIAMIIASEKAKEREAKRAMDTFIASEGYSDEEKKRSVDFFLTFLEHAYELAHPTPMLMASYAARLSIRLKASRVRLRDDVVGRYFKISSEEDNMQHYAAARKCIIASTSADLLVLFCKKAPPRLKLAADFKKGNIRQTAWNVWRWLQKHLDITNSKDLHWLWDRRTAVVAGCIAITLREFKYKMNFFDICQVLGMDLPKEPDYSKTEDPDSARDNWESSEEGKIYIDTMRAYAQLTGMVNSKDFRSMLVRSRIQRREAHRRTELAAQGTSGADALLANFGLQHDEDVDMEV</sequence>
<organism evidence="1 2">
    <name type="scientific">Lophiotrema nucula</name>
    <dbReference type="NCBI Taxonomy" id="690887"/>
    <lineage>
        <taxon>Eukaryota</taxon>
        <taxon>Fungi</taxon>
        <taxon>Dikarya</taxon>
        <taxon>Ascomycota</taxon>
        <taxon>Pezizomycotina</taxon>
        <taxon>Dothideomycetes</taxon>
        <taxon>Pleosporomycetidae</taxon>
        <taxon>Pleosporales</taxon>
        <taxon>Lophiotremataceae</taxon>
        <taxon>Lophiotrema</taxon>
    </lineage>
</organism>
<evidence type="ECO:0000313" key="2">
    <source>
        <dbReference type="Proteomes" id="UP000799770"/>
    </source>
</evidence>
<accession>A0A6A5ZK13</accession>
<keyword evidence="2" id="KW-1185">Reference proteome</keyword>
<dbReference type="EMBL" id="ML977316">
    <property type="protein sequence ID" value="KAF2118778.1"/>
    <property type="molecule type" value="Genomic_DNA"/>
</dbReference>
<reference evidence="1" key="1">
    <citation type="journal article" date="2020" name="Stud. Mycol.">
        <title>101 Dothideomycetes genomes: a test case for predicting lifestyles and emergence of pathogens.</title>
        <authorList>
            <person name="Haridas S."/>
            <person name="Albert R."/>
            <person name="Binder M."/>
            <person name="Bloem J."/>
            <person name="Labutti K."/>
            <person name="Salamov A."/>
            <person name="Andreopoulos B."/>
            <person name="Baker S."/>
            <person name="Barry K."/>
            <person name="Bills G."/>
            <person name="Bluhm B."/>
            <person name="Cannon C."/>
            <person name="Castanera R."/>
            <person name="Culley D."/>
            <person name="Daum C."/>
            <person name="Ezra D."/>
            <person name="Gonzalez J."/>
            <person name="Henrissat B."/>
            <person name="Kuo A."/>
            <person name="Liang C."/>
            <person name="Lipzen A."/>
            <person name="Lutzoni F."/>
            <person name="Magnuson J."/>
            <person name="Mondo S."/>
            <person name="Nolan M."/>
            <person name="Ohm R."/>
            <person name="Pangilinan J."/>
            <person name="Park H.-J."/>
            <person name="Ramirez L."/>
            <person name="Alfaro M."/>
            <person name="Sun H."/>
            <person name="Tritt A."/>
            <person name="Yoshinaga Y."/>
            <person name="Zwiers L.-H."/>
            <person name="Turgeon B."/>
            <person name="Goodwin S."/>
            <person name="Spatafora J."/>
            <person name="Crous P."/>
            <person name="Grigoriev I."/>
        </authorList>
    </citation>
    <scope>NUCLEOTIDE SEQUENCE</scope>
    <source>
        <strain evidence="1">CBS 627.86</strain>
    </source>
</reference>
<gene>
    <name evidence="1" type="ORF">BDV96DRAFT_642953</name>
</gene>
<name>A0A6A5ZK13_9PLEO</name>
<dbReference type="AlphaFoldDB" id="A0A6A5ZK13"/>
<protein>
    <submittedName>
        <fullName evidence="1">Uncharacterized protein</fullName>
    </submittedName>
</protein>
<dbReference type="Proteomes" id="UP000799770">
    <property type="component" value="Unassembled WGS sequence"/>
</dbReference>
<evidence type="ECO:0000313" key="1">
    <source>
        <dbReference type="EMBL" id="KAF2118778.1"/>
    </source>
</evidence>
<proteinExistence type="predicted"/>